<dbReference type="GO" id="GO:0006887">
    <property type="term" value="P:exocytosis"/>
    <property type="evidence" value="ECO:0007669"/>
    <property type="project" value="TreeGrafter"/>
</dbReference>
<feature type="compositionally biased region" description="Polar residues" evidence="2">
    <location>
        <begin position="26"/>
        <end position="50"/>
    </location>
</feature>
<dbReference type="InterPro" id="IPR019309">
    <property type="entry name" value="WASHC3"/>
</dbReference>
<comment type="caution">
    <text evidence="3">The sequence shown here is derived from an EMBL/GenBank/DDBJ whole genome shotgun (WGS) entry which is preliminary data.</text>
</comment>
<gene>
    <name evidence="3" type="primary">CCDC53</name>
    <name evidence="3" type="ORF">EVAR_19935_1</name>
</gene>
<feature type="compositionally biased region" description="Basic and acidic residues" evidence="2">
    <location>
        <begin position="51"/>
        <end position="70"/>
    </location>
</feature>
<dbReference type="AlphaFoldDB" id="A0A4C1ZI91"/>
<dbReference type="OrthoDB" id="268027at2759"/>
<dbReference type="PANTHER" id="PTHR13015">
    <property type="entry name" value="PROTEIN AD-016-RELATED"/>
    <property type="match status" value="1"/>
</dbReference>
<reference evidence="3 4" key="1">
    <citation type="journal article" date="2019" name="Commun. Biol.">
        <title>The bagworm genome reveals a unique fibroin gene that provides high tensile strength.</title>
        <authorList>
            <person name="Kono N."/>
            <person name="Nakamura H."/>
            <person name="Ohtoshi R."/>
            <person name="Tomita M."/>
            <person name="Numata K."/>
            <person name="Arakawa K."/>
        </authorList>
    </citation>
    <scope>NUCLEOTIDE SEQUENCE [LARGE SCALE GENOMIC DNA]</scope>
</reference>
<comment type="similarity">
    <text evidence="1">Belongs to the CCDC53 family.</text>
</comment>
<organism evidence="3 4">
    <name type="scientific">Eumeta variegata</name>
    <name type="common">Bagworm moth</name>
    <name type="synonym">Eumeta japonica</name>
    <dbReference type="NCBI Taxonomy" id="151549"/>
    <lineage>
        <taxon>Eukaryota</taxon>
        <taxon>Metazoa</taxon>
        <taxon>Ecdysozoa</taxon>
        <taxon>Arthropoda</taxon>
        <taxon>Hexapoda</taxon>
        <taxon>Insecta</taxon>
        <taxon>Pterygota</taxon>
        <taxon>Neoptera</taxon>
        <taxon>Endopterygota</taxon>
        <taxon>Lepidoptera</taxon>
        <taxon>Glossata</taxon>
        <taxon>Ditrysia</taxon>
        <taxon>Tineoidea</taxon>
        <taxon>Psychidae</taxon>
        <taxon>Oiketicinae</taxon>
        <taxon>Eumeta</taxon>
    </lineage>
</organism>
<proteinExistence type="inferred from homology"/>
<accession>A0A4C1ZI91</accession>
<evidence type="ECO:0000256" key="1">
    <source>
        <dbReference type="ARBA" id="ARBA00006290"/>
    </source>
</evidence>
<keyword evidence="4" id="KW-1185">Reference proteome</keyword>
<evidence type="ECO:0000256" key="2">
    <source>
        <dbReference type="SAM" id="MobiDB-lite"/>
    </source>
</evidence>
<evidence type="ECO:0000313" key="3">
    <source>
        <dbReference type="EMBL" id="GBP87540.1"/>
    </source>
</evidence>
<dbReference type="EMBL" id="BGZK01001868">
    <property type="protein sequence ID" value="GBP87540.1"/>
    <property type="molecule type" value="Genomic_DNA"/>
</dbReference>
<feature type="region of interest" description="Disordered" evidence="2">
    <location>
        <begin position="26"/>
        <end position="70"/>
    </location>
</feature>
<dbReference type="GO" id="GO:0071203">
    <property type="term" value="C:WASH complex"/>
    <property type="evidence" value="ECO:0007669"/>
    <property type="project" value="InterPro"/>
</dbReference>
<protein>
    <submittedName>
        <fullName evidence="3">WASH complex subunit 3</fullName>
    </submittedName>
</protein>
<dbReference type="STRING" id="151549.A0A4C1ZI91"/>
<dbReference type="Proteomes" id="UP000299102">
    <property type="component" value="Unassembled WGS sequence"/>
</dbReference>
<sequence length="111" mass="12351">MQFERKLEKVEAALILLEAKLSSIPEVNQQLPTSTPESTNILDTNTSQSKSDNEENCNKGSENKGNKIEESEIPPEYIRFLKMIQVGVPLEAVKLKASVEGLNPDVLQKLI</sequence>
<name>A0A4C1ZI91_EUMVA</name>
<dbReference type="Pfam" id="PF10152">
    <property type="entry name" value="CCDC53"/>
    <property type="match status" value="1"/>
</dbReference>
<dbReference type="GO" id="GO:0030041">
    <property type="term" value="P:actin filament polymerization"/>
    <property type="evidence" value="ECO:0007669"/>
    <property type="project" value="TreeGrafter"/>
</dbReference>
<dbReference type="PANTHER" id="PTHR13015:SF0">
    <property type="entry name" value="WASH COMPLEX SUBUNIT 3"/>
    <property type="match status" value="1"/>
</dbReference>
<evidence type="ECO:0000313" key="4">
    <source>
        <dbReference type="Proteomes" id="UP000299102"/>
    </source>
</evidence>